<dbReference type="Gene3D" id="3.30.70.100">
    <property type="match status" value="1"/>
</dbReference>
<evidence type="ECO:0000313" key="2">
    <source>
        <dbReference type="EMBL" id="ACS81303.1"/>
    </source>
</evidence>
<protein>
    <submittedName>
        <fullName evidence="2">Antibiotic biosynthesis monooxygenase</fullName>
    </submittedName>
</protein>
<keyword evidence="2" id="KW-0503">Monooxygenase</keyword>
<dbReference type="STRING" id="526222.Desal_3252"/>
<feature type="domain" description="ABM" evidence="1">
    <location>
        <begin position="2"/>
        <end position="90"/>
    </location>
</feature>
<dbReference type="InterPro" id="IPR050744">
    <property type="entry name" value="AI-2_Isomerase_LsrG"/>
</dbReference>
<keyword evidence="2" id="KW-0560">Oxidoreductase</keyword>
<dbReference type="PROSITE" id="PS51725">
    <property type="entry name" value="ABM"/>
    <property type="match status" value="1"/>
</dbReference>
<proteinExistence type="predicted"/>
<dbReference type="EMBL" id="CP001649">
    <property type="protein sequence ID" value="ACS81303.1"/>
    <property type="molecule type" value="Genomic_DNA"/>
</dbReference>
<reference evidence="2 3" key="1">
    <citation type="submission" date="2009-06" db="EMBL/GenBank/DDBJ databases">
        <title>Complete sequence of Desulfovibrio salexigens DSM 2638.</title>
        <authorList>
            <consortium name="US DOE Joint Genome Institute"/>
            <person name="Lucas S."/>
            <person name="Copeland A."/>
            <person name="Lapidus A."/>
            <person name="Glavina del Rio T."/>
            <person name="Tice H."/>
            <person name="Bruce D."/>
            <person name="Goodwin L."/>
            <person name="Pitluck S."/>
            <person name="Munk A.C."/>
            <person name="Brettin T."/>
            <person name="Detter J.C."/>
            <person name="Han C."/>
            <person name="Tapia R."/>
            <person name="Larimer F."/>
            <person name="Land M."/>
            <person name="Hauser L."/>
            <person name="Kyrpides N."/>
            <person name="Anderson I."/>
            <person name="Wall J.D."/>
            <person name="Arkin A.P."/>
            <person name="Dehal P."/>
            <person name="Chivian D."/>
            <person name="Giles B."/>
            <person name="Hazen T.C."/>
        </authorList>
    </citation>
    <scope>NUCLEOTIDE SEQUENCE [LARGE SCALE GENOMIC DNA]</scope>
    <source>
        <strain evidence="3">ATCC 14822 / DSM 2638 / NCIMB 8403 / VKM B-1763</strain>
    </source>
</reference>
<dbReference type="InterPro" id="IPR007138">
    <property type="entry name" value="ABM_dom"/>
</dbReference>
<dbReference type="RefSeq" id="WP_015853119.1">
    <property type="nucleotide sequence ID" value="NC_012881.1"/>
</dbReference>
<accession>C6C2A2</accession>
<dbReference type="PANTHER" id="PTHR33336:SF15">
    <property type="entry name" value="ABM DOMAIN-CONTAINING PROTEIN"/>
    <property type="match status" value="1"/>
</dbReference>
<dbReference type="Proteomes" id="UP000002601">
    <property type="component" value="Chromosome"/>
</dbReference>
<dbReference type="AlphaFoldDB" id="C6C2A2"/>
<dbReference type="Pfam" id="PF03992">
    <property type="entry name" value="ABM"/>
    <property type="match status" value="1"/>
</dbReference>
<gene>
    <name evidence="2" type="ordered locus">Desal_3252</name>
</gene>
<dbReference type="SUPFAM" id="SSF54909">
    <property type="entry name" value="Dimeric alpha+beta barrel"/>
    <property type="match status" value="1"/>
</dbReference>
<dbReference type="GO" id="GO:0004497">
    <property type="term" value="F:monooxygenase activity"/>
    <property type="evidence" value="ECO:0007669"/>
    <property type="project" value="UniProtKB-KW"/>
</dbReference>
<keyword evidence="3" id="KW-1185">Reference proteome</keyword>
<dbReference type="KEGG" id="dsa:Desal_3252"/>
<dbReference type="InterPro" id="IPR011008">
    <property type="entry name" value="Dimeric_a/b-barrel"/>
</dbReference>
<dbReference type="HOGENOM" id="CLU_131496_11_0_7"/>
<sequence>MIYLSASFQAKEGKEVELEKLLSGMVPETAREKGVLEYRLHRLDSSEREFFFYEKYESQEALDSHLASAHYKSLVKNLDGLLESPPAVEMYTLLGSIPEGSEGEN</sequence>
<organism evidence="2 3">
    <name type="scientific">Maridesulfovibrio salexigens (strain ATCC 14822 / DSM 2638 / NCIMB 8403 / VKM B-1763)</name>
    <name type="common">Desulfovibrio salexigens</name>
    <dbReference type="NCBI Taxonomy" id="526222"/>
    <lineage>
        <taxon>Bacteria</taxon>
        <taxon>Pseudomonadati</taxon>
        <taxon>Thermodesulfobacteriota</taxon>
        <taxon>Desulfovibrionia</taxon>
        <taxon>Desulfovibrionales</taxon>
        <taxon>Desulfovibrionaceae</taxon>
        <taxon>Maridesulfovibrio</taxon>
    </lineage>
</organism>
<evidence type="ECO:0000313" key="3">
    <source>
        <dbReference type="Proteomes" id="UP000002601"/>
    </source>
</evidence>
<dbReference type="PANTHER" id="PTHR33336">
    <property type="entry name" value="QUINOL MONOOXYGENASE YGIN-RELATED"/>
    <property type="match status" value="1"/>
</dbReference>
<name>C6C2A2_MARSD</name>
<evidence type="ECO:0000259" key="1">
    <source>
        <dbReference type="PROSITE" id="PS51725"/>
    </source>
</evidence>
<dbReference type="eggNOG" id="COG1359">
    <property type="taxonomic scope" value="Bacteria"/>
</dbReference>